<reference evidence="2 3" key="1">
    <citation type="submission" date="2013-09" db="EMBL/GenBank/DDBJ databases">
        <authorList>
            <person name="Zeng Z."/>
            <person name="Chen C."/>
        </authorList>
    </citation>
    <scope>NUCLEOTIDE SEQUENCE [LARGE SCALE GENOMIC DNA]</scope>
    <source>
        <strain evidence="2 3">WB 3.3-2</strain>
    </source>
</reference>
<gene>
    <name evidence="2" type="ORF">Q765_15900</name>
</gene>
<dbReference type="Gene3D" id="3.30.1370.110">
    <property type="match status" value="1"/>
</dbReference>
<name>A0A0A2LZP0_9FLAO</name>
<proteinExistence type="predicted"/>
<dbReference type="Pfam" id="PF01713">
    <property type="entry name" value="Smr"/>
    <property type="match status" value="1"/>
</dbReference>
<dbReference type="AlphaFoldDB" id="A0A0A2LZP0"/>
<dbReference type="eggNOG" id="COG1193">
    <property type="taxonomic scope" value="Bacteria"/>
</dbReference>
<dbReference type="InterPro" id="IPR002625">
    <property type="entry name" value="Smr_dom"/>
</dbReference>
<feature type="domain" description="Smr" evidence="1">
    <location>
        <begin position="123"/>
        <end position="182"/>
    </location>
</feature>
<protein>
    <submittedName>
        <fullName evidence="2">DNA mismatch repair protein MutS</fullName>
    </submittedName>
</protein>
<evidence type="ECO:0000313" key="2">
    <source>
        <dbReference type="EMBL" id="KGO85504.1"/>
    </source>
</evidence>
<comment type="caution">
    <text evidence="2">The sequence shown here is derived from an EMBL/GenBank/DDBJ whole genome shotgun (WGS) entry which is preliminary data.</text>
</comment>
<sequence>MMMKFKAGDTVTVLDDSFSGKVKGYKNGKVLIETTEGFDLTFEENELVAIANTKEMGSFFANQSVHSVLREKEVPKKRSFVKEKKEKGEGFVLEIDLHIEKLVPNKRGMSNYDILTIQADTAKRQLEFAIKNRMPKVVFIHGVGEGVLKAELDFMLGRYEGITFRDADYQKYGLGATEVYIKQNPNR</sequence>
<dbReference type="Proteomes" id="UP000030152">
    <property type="component" value="Unassembled WGS sequence"/>
</dbReference>
<dbReference type="EMBL" id="JRLX01000020">
    <property type="protein sequence ID" value="KGO85504.1"/>
    <property type="molecule type" value="Genomic_DNA"/>
</dbReference>
<dbReference type="InterPro" id="IPR036063">
    <property type="entry name" value="Smr_dom_sf"/>
</dbReference>
<dbReference type="OrthoDB" id="1524810at2"/>
<evidence type="ECO:0000313" key="3">
    <source>
        <dbReference type="Proteomes" id="UP000030152"/>
    </source>
</evidence>
<keyword evidence="3" id="KW-1185">Reference proteome</keyword>
<dbReference type="STRING" id="1121895.GCA_000378485_03469"/>
<evidence type="ECO:0000259" key="1">
    <source>
        <dbReference type="Pfam" id="PF01713"/>
    </source>
</evidence>
<accession>A0A0A2LZP0</accession>
<organism evidence="2 3">
    <name type="scientific">Flavobacterium rivuli WB 3.3-2 = DSM 21788</name>
    <dbReference type="NCBI Taxonomy" id="1121895"/>
    <lineage>
        <taxon>Bacteria</taxon>
        <taxon>Pseudomonadati</taxon>
        <taxon>Bacteroidota</taxon>
        <taxon>Flavobacteriia</taxon>
        <taxon>Flavobacteriales</taxon>
        <taxon>Flavobacteriaceae</taxon>
        <taxon>Flavobacterium</taxon>
    </lineage>
</organism>